<dbReference type="GeneID" id="14866077"/>
<keyword evidence="1 2" id="KW-0443">Lipid metabolism</keyword>
<dbReference type="OMA" id="HECIFIS"/>
<dbReference type="KEGG" id="dfa:DFA_12079"/>
<dbReference type="Pfam" id="PF01734">
    <property type="entry name" value="Patatin"/>
    <property type="match status" value="1"/>
</dbReference>
<dbReference type="AlphaFoldDB" id="F4QFR2"/>
<accession>F4QFR2</accession>
<feature type="short sequence motif" description="GXSXG" evidence="2">
    <location>
        <begin position="44"/>
        <end position="48"/>
    </location>
</feature>
<organism evidence="4 5">
    <name type="scientific">Cavenderia fasciculata</name>
    <name type="common">Slime mold</name>
    <name type="synonym">Dictyostelium fasciculatum</name>
    <dbReference type="NCBI Taxonomy" id="261658"/>
    <lineage>
        <taxon>Eukaryota</taxon>
        <taxon>Amoebozoa</taxon>
        <taxon>Evosea</taxon>
        <taxon>Eumycetozoa</taxon>
        <taxon>Dictyostelia</taxon>
        <taxon>Acytosteliales</taxon>
        <taxon>Cavenderiaceae</taxon>
        <taxon>Cavenderia</taxon>
    </lineage>
</organism>
<feature type="active site" description="Nucleophile" evidence="2">
    <location>
        <position position="46"/>
    </location>
</feature>
<evidence type="ECO:0000259" key="3">
    <source>
        <dbReference type="PROSITE" id="PS51635"/>
    </source>
</evidence>
<feature type="domain" description="PNPLA" evidence="3">
    <location>
        <begin position="8"/>
        <end position="202"/>
    </location>
</feature>
<feature type="short sequence motif" description="GXGXXG" evidence="2">
    <location>
        <begin position="12"/>
        <end position="17"/>
    </location>
</feature>
<dbReference type="EMBL" id="GL883029">
    <property type="protein sequence ID" value="EGG14309.1"/>
    <property type="molecule type" value="Genomic_DNA"/>
</dbReference>
<dbReference type="RefSeq" id="XP_004351018.1">
    <property type="nucleotide sequence ID" value="XM_004350966.1"/>
</dbReference>
<dbReference type="GO" id="GO:0016020">
    <property type="term" value="C:membrane"/>
    <property type="evidence" value="ECO:0007669"/>
    <property type="project" value="TreeGrafter"/>
</dbReference>
<evidence type="ECO:0000313" key="4">
    <source>
        <dbReference type="EMBL" id="EGG14309.1"/>
    </source>
</evidence>
<keyword evidence="2" id="KW-0442">Lipid degradation</keyword>
<dbReference type="GO" id="GO:0016042">
    <property type="term" value="P:lipid catabolic process"/>
    <property type="evidence" value="ECO:0007669"/>
    <property type="project" value="UniProtKB-UniRule"/>
</dbReference>
<keyword evidence="5" id="KW-1185">Reference proteome</keyword>
<dbReference type="Proteomes" id="UP000007797">
    <property type="component" value="Unassembled WGS sequence"/>
</dbReference>
<reference evidence="5" key="1">
    <citation type="journal article" date="2011" name="Genome Res.">
        <title>Phylogeny-wide analysis of social amoeba genomes highlights ancient origins for complex intercellular communication.</title>
        <authorList>
            <person name="Heidel A.J."/>
            <person name="Lawal H.M."/>
            <person name="Felder M."/>
            <person name="Schilde C."/>
            <person name="Helps N.R."/>
            <person name="Tunggal B."/>
            <person name="Rivero F."/>
            <person name="John U."/>
            <person name="Schleicher M."/>
            <person name="Eichinger L."/>
            <person name="Platzer M."/>
            <person name="Noegel A.A."/>
            <person name="Schaap P."/>
            <person name="Gloeckner G."/>
        </authorList>
    </citation>
    <scope>NUCLEOTIDE SEQUENCE [LARGE SCALE GENOMIC DNA]</scope>
    <source>
        <strain evidence="5">SH3</strain>
    </source>
</reference>
<evidence type="ECO:0000256" key="1">
    <source>
        <dbReference type="ARBA" id="ARBA00023098"/>
    </source>
</evidence>
<dbReference type="PANTHER" id="PTHR24185">
    <property type="entry name" value="CALCIUM-INDEPENDENT PHOSPHOLIPASE A2-GAMMA"/>
    <property type="match status" value="1"/>
</dbReference>
<dbReference type="Gene3D" id="3.40.1090.10">
    <property type="entry name" value="Cytosolic phospholipase A2 catalytic domain"/>
    <property type="match status" value="1"/>
</dbReference>
<protein>
    <submittedName>
        <fullName evidence="4">Patatin family protein</fullName>
    </submittedName>
</protein>
<proteinExistence type="predicted"/>
<dbReference type="GO" id="GO:0047499">
    <property type="term" value="F:calcium-independent phospholipase A2 activity"/>
    <property type="evidence" value="ECO:0007669"/>
    <property type="project" value="TreeGrafter"/>
</dbReference>
<dbReference type="GO" id="GO:0019369">
    <property type="term" value="P:arachidonate metabolic process"/>
    <property type="evidence" value="ECO:0007669"/>
    <property type="project" value="TreeGrafter"/>
</dbReference>
<dbReference type="OrthoDB" id="17916at2759"/>
<dbReference type="SUPFAM" id="SSF52151">
    <property type="entry name" value="FabD/lysophospholipase-like"/>
    <property type="match status" value="1"/>
</dbReference>
<evidence type="ECO:0000256" key="2">
    <source>
        <dbReference type="PROSITE-ProRule" id="PRU01161"/>
    </source>
</evidence>
<dbReference type="PROSITE" id="PS51635">
    <property type="entry name" value="PNPLA"/>
    <property type="match status" value="1"/>
</dbReference>
<dbReference type="InterPro" id="IPR002641">
    <property type="entry name" value="PNPLA_dom"/>
</dbReference>
<dbReference type="InterPro" id="IPR016035">
    <property type="entry name" value="Acyl_Trfase/lysoPLipase"/>
</dbReference>
<feature type="short sequence motif" description="DGA/G" evidence="2">
    <location>
        <begin position="189"/>
        <end position="191"/>
    </location>
</feature>
<gene>
    <name evidence="4" type="ORF">DFA_12079</name>
</gene>
<name>F4QFR2_CACFS</name>
<feature type="active site" description="Proton acceptor" evidence="2">
    <location>
        <position position="189"/>
    </location>
</feature>
<keyword evidence="2" id="KW-0378">Hydrolase</keyword>
<sequence length="353" mass="39114">MVEYKLIISFDGGGMRGLVTLYLLDYLEKEFGVDITLKAHLMGGTSTGGIIALSKIQRLSNQEIKDCYLNVGKTVMKFSCDNIVEAQTLANTQLYEQELALKFKNTKMLELGDYRKQRALVVCGSKPTGSFNKFDVTLLCNYPTISDKRKYLPKDRPIDVTVVDAIRCTSGIPLIFGPIKCIANMDVVDGGVLHNNPVNVCINEAISEWKSDNVEYIVISLGTGRAEKYKSPVLEQLKKSTVRSLKGSSQIGVSNSSEQLTLGVQVIDQLLEGTSGAHSEYLKFVDTVSKQSTFTIHPFRLDPQLQKSYFLADASDETIKAMKTDTDNYLTNPTTIETISKLKLLLHQSGFIP</sequence>
<dbReference type="PANTHER" id="PTHR24185:SF7">
    <property type="entry name" value="PATATIN FAMILY PROTEIN"/>
    <property type="match status" value="1"/>
</dbReference>
<dbReference type="CDD" id="cd07199">
    <property type="entry name" value="Pat17_PNPLA8_PNPLA9_like"/>
    <property type="match status" value="1"/>
</dbReference>
<evidence type="ECO:0000313" key="5">
    <source>
        <dbReference type="Proteomes" id="UP000007797"/>
    </source>
</evidence>